<dbReference type="GO" id="GO:0016788">
    <property type="term" value="F:hydrolase activity, acting on ester bonds"/>
    <property type="evidence" value="ECO:0007669"/>
    <property type="project" value="InterPro"/>
</dbReference>
<evidence type="ECO:0000313" key="3">
    <source>
        <dbReference type="Proteomes" id="UP000549971"/>
    </source>
</evidence>
<keyword evidence="3" id="KW-1185">Reference proteome</keyword>
<protein>
    <recommendedName>
        <fullName evidence="1">NUMOD4 domain-containing protein</fullName>
    </recommendedName>
</protein>
<reference evidence="2 3" key="1">
    <citation type="submission" date="2020-08" db="EMBL/GenBank/DDBJ databases">
        <title>Sequencing the genomes of 1000 actinobacteria strains.</title>
        <authorList>
            <person name="Klenk H.-P."/>
        </authorList>
    </citation>
    <scope>NUCLEOTIDE SEQUENCE [LARGE SCALE GENOMIC DNA]</scope>
    <source>
        <strain evidence="2 3">DSM 28967</strain>
    </source>
</reference>
<dbReference type="Proteomes" id="UP000549971">
    <property type="component" value="Unassembled WGS sequence"/>
</dbReference>
<dbReference type="InterPro" id="IPR010902">
    <property type="entry name" value="NUMOD4"/>
</dbReference>
<feature type="domain" description="NUMOD4" evidence="1">
    <location>
        <begin position="5"/>
        <end position="52"/>
    </location>
</feature>
<dbReference type="AlphaFoldDB" id="A0A7W9J0L5"/>
<evidence type="ECO:0000259" key="1">
    <source>
        <dbReference type="Pfam" id="PF07463"/>
    </source>
</evidence>
<dbReference type="EMBL" id="JACHMY010000001">
    <property type="protein sequence ID" value="MBB5833449.1"/>
    <property type="molecule type" value="Genomic_DNA"/>
</dbReference>
<evidence type="ECO:0000313" key="2">
    <source>
        <dbReference type="EMBL" id="MBB5833449.1"/>
    </source>
</evidence>
<comment type="caution">
    <text evidence="2">The sequence shown here is derived from an EMBL/GenBank/DDBJ whole genome shotgun (WGS) entry which is preliminary data.</text>
</comment>
<dbReference type="SUPFAM" id="SSF54060">
    <property type="entry name" value="His-Me finger endonucleases"/>
    <property type="match status" value="1"/>
</dbReference>
<sequence length="170" mass="18981">MAITWKDIPGYEGHYQASSDGRVRSLDRTVSMGRGGHTKKIRGCILRPTVERDRWGHLKVGLRRDGKTVTRRVHSLVMLAFVGEREDPSLVTCHGDGNPANNHLCNLRYDTQSNNSLDAVRHGTHPTGSKTHCPKNHEYTAENTLVRPRGEGRFSRTCLTCKRAAGRKGP</sequence>
<dbReference type="Pfam" id="PF07463">
    <property type="entry name" value="NUMOD4"/>
    <property type="match status" value="1"/>
</dbReference>
<name>A0A7W9J0L5_9ACTN</name>
<gene>
    <name evidence="2" type="ORF">HDA39_000183</name>
</gene>
<proteinExistence type="predicted"/>
<accession>A0A7W9J0L5</accession>
<organism evidence="2 3">
    <name type="scientific">Kribbella italica</name>
    <dbReference type="NCBI Taxonomy" id="1540520"/>
    <lineage>
        <taxon>Bacteria</taxon>
        <taxon>Bacillati</taxon>
        <taxon>Actinomycetota</taxon>
        <taxon>Actinomycetes</taxon>
        <taxon>Propionibacteriales</taxon>
        <taxon>Kribbellaceae</taxon>
        <taxon>Kribbella</taxon>
    </lineage>
</organism>
<dbReference type="Gene3D" id="3.90.75.20">
    <property type="match status" value="1"/>
</dbReference>
<dbReference type="InterPro" id="IPR044925">
    <property type="entry name" value="His-Me_finger_sf"/>
</dbReference>
<dbReference type="RefSeq" id="WP_184793337.1">
    <property type="nucleotide sequence ID" value="NZ_JACHMY010000001.1"/>
</dbReference>